<keyword evidence="3" id="KW-1185">Reference proteome</keyword>
<evidence type="ECO:0000313" key="3">
    <source>
        <dbReference type="Proteomes" id="UP000265631"/>
    </source>
</evidence>
<comment type="caution">
    <text evidence="2">The sequence shown here is derived from an EMBL/GenBank/DDBJ whole genome shotgun (WGS) entry which is preliminary data.</text>
</comment>
<gene>
    <name evidence="2" type="ORF">FIE12Z_3440</name>
</gene>
<evidence type="ECO:0000313" key="2">
    <source>
        <dbReference type="EMBL" id="RFN52290.1"/>
    </source>
</evidence>
<accession>A0A395MX39</accession>
<organism evidence="2 3">
    <name type="scientific">Fusarium flagelliforme</name>
    <dbReference type="NCBI Taxonomy" id="2675880"/>
    <lineage>
        <taxon>Eukaryota</taxon>
        <taxon>Fungi</taxon>
        <taxon>Dikarya</taxon>
        <taxon>Ascomycota</taxon>
        <taxon>Pezizomycotina</taxon>
        <taxon>Sordariomycetes</taxon>
        <taxon>Hypocreomycetidae</taxon>
        <taxon>Hypocreales</taxon>
        <taxon>Nectriaceae</taxon>
        <taxon>Fusarium</taxon>
        <taxon>Fusarium incarnatum-equiseti species complex</taxon>
    </lineage>
</organism>
<proteinExistence type="predicted"/>
<dbReference type="EMBL" id="PXXK01000071">
    <property type="protein sequence ID" value="RFN52290.1"/>
    <property type="molecule type" value="Genomic_DNA"/>
</dbReference>
<keyword evidence="1" id="KW-0812">Transmembrane</keyword>
<name>A0A395MX39_9HYPO</name>
<dbReference type="AlphaFoldDB" id="A0A395MX39"/>
<keyword evidence="1" id="KW-1133">Transmembrane helix</keyword>
<reference evidence="2 3" key="1">
    <citation type="journal article" date="2018" name="PLoS Pathog.">
        <title>Evolution of structural diversity of trichothecenes, a family of toxins produced by plant pathogenic and entomopathogenic fungi.</title>
        <authorList>
            <person name="Proctor R.H."/>
            <person name="McCormick S.P."/>
            <person name="Kim H.S."/>
            <person name="Cardoza R.E."/>
            <person name="Stanley A.M."/>
            <person name="Lindo L."/>
            <person name="Kelly A."/>
            <person name="Brown D.W."/>
            <person name="Lee T."/>
            <person name="Vaughan M.M."/>
            <person name="Alexander N.J."/>
            <person name="Busman M."/>
            <person name="Gutierrez S."/>
        </authorList>
    </citation>
    <scope>NUCLEOTIDE SEQUENCE [LARGE SCALE GENOMIC DNA]</scope>
    <source>
        <strain evidence="2 3">NRRL 13405</strain>
    </source>
</reference>
<keyword evidence="1" id="KW-0472">Membrane</keyword>
<evidence type="ECO:0000256" key="1">
    <source>
        <dbReference type="SAM" id="Phobius"/>
    </source>
</evidence>
<protein>
    <submittedName>
        <fullName evidence="2">Uncharacterized protein</fullName>
    </submittedName>
</protein>
<feature type="transmembrane region" description="Helical" evidence="1">
    <location>
        <begin position="20"/>
        <end position="42"/>
    </location>
</feature>
<dbReference type="Proteomes" id="UP000265631">
    <property type="component" value="Unassembled WGS sequence"/>
</dbReference>
<sequence length="180" mass="20011">MDAAEIPWLSICFQYGMVALAQGTVVALGAAIHADITLGFVFPDDSELQRRFSSHSAALGMMTVTMILAEWYASVIVTALYGPSIIIPWMIVAQLFLMMLFFYLPFEYIDIQARENEREEVKHLTIPDDEETLVGDVDYDCGRSVYAESLSSFEYEGDGICNYGTMDFSQLSGPGNSMPI</sequence>